<protein>
    <recommendedName>
        <fullName evidence="3">ribonuclease III</fullName>
        <ecNumber evidence="3">3.1.26.3</ecNumber>
    </recommendedName>
</protein>
<evidence type="ECO:0000256" key="5">
    <source>
        <dbReference type="ARBA" id="ARBA00022759"/>
    </source>
</evidence>
<dbReference type="InterPro" id="IPR014720">
    <property type="entry name" value="dsRBD_dom"/>
</dbReference>
<keyword evidence="5" id="KW-0255">Endonuclease</keyword>
<organism evidence="10">
    <name type="scientific">freshwater metagenome</name>
    <dbReference type="NCBI Taxonomy" id="449393"/>
    <lineage>
        <taxon>unclassified sequences</taxon>
        <taxon>metagenomes</taxon>
        <taxon>ecological metagenomes</taxon>
    </lineage>
</organism>
<dbReference type="PANTHER" id="PTHR11207:SF0">
    <property type="entry name" value="RIBONUCLEASE 3"/>
    <property type="match status" value="1"/>
</dbReference>
<dbReference type="InterPro" id="IPR036389">
    <property type="entry name" value="RNase_III_sf"/>
</dbReference>
<evidence type="ECO:0000256" key="7">
    <source>
        <dbReference type="ARBA" id="ARBA00022884"/>
    </source>
</evidence>
<dbReference type="Gene3D" id="3.30.160.20">
    <property type="match status" value="1"/>
</dbReference>
<dbReference type="PROSITE" id="PS50142">
    <property type="entry name" value="RNASE_3_2"/>
    <property type="match status" value="1"/>
</dbReference>
<keyword evidence="6" id="KW-0378">Hydrolase</keyword>
<dbReference type="GO" id="GO:0006364">
    <property type="term" value="P:rRNA processing"/>
    <property type="evidence" value="ECO:0007669"/>
    <property type="project" value="InterPro"/>
</dbReference>
<keyword evidence="4" id="KW-0540">Nuclease</keyword>
<dbReference type="EC" id="3.1.26.3" evidence="3"/>
<dbReference type="FunFam" id="1.10.1520.10:FF:000001">
    <property type="entry name" value="Ribonuclease 3"/>
    <property type="match status" value="1"/>
</dbReference>
<name>A0A6J6AVJ2_9ZZZZ</name>
<dbReference type="GO" id="GO:0004525">
    <property type="term" value="F:ribonuclease III activity"/>
    <property type="evidence" value="ECO:0007669"/>
    <property type="project" value="UniProtKB-EC"/>
</dbReference>
<feature type="domain" description="DRBM" evidence="8">
    <location>
        <begin position="159"/>
        <end position="227"/>
    </location>
</feature>
<evidence type="ECO:0000256" key="2">
    <source>
        <dbReference type="ARBA" id="ARBA00010183"/>
    </source>
</evidence>
<gene>
    <name evidence="10" type="ORF">UFOPK1353_00227</name>
</gene>
<evidence type="ECO:0000256" key="1">
    <source>
        <dbReference type="ARBA" id="ARBA00000109"/>
    </source>
</evidence>
<dbReference type="AlphaFoldDB" id="A0A6J6AVJ2"/>
<accession>A0A6J6AVJ2</accession>
<dbReference type="Pfam" id="PF00035">
    <property type="entry name" value="dsrm"/>
    <property type="match status" value="1"/>
</dbReference>
<evidence type="ECO:0000256" key="3">
    <source>
        <dbReference type="ARBA" id="ARBA00012177"/>
    </source>
</evidence>
<dbReference type="PROSITE" id="PS50137">
    <property type="entry name" value="DS_RBD"/>
    <property type="match status" value="1"/>
</dbReference>
<dbReference type="CDD" id="cd00593">
    <property type="entry name" value="RIBOc"/>
    <property type="match status" value="1"/>
</dbReference>
<evidence type="ECO:0000259" key="9">
    <source>
        <dbReference type="PROSITE" id="PS50142"/>
    </source>
</evidence>
<dbReference type="SUPFAM" id="SSF54768">
    <property type="entry name" value="dsRNA-binding domain-like"/>
    <property type="match status" value="1"/>
</dbReference>
<dbReference type="CDD" id="cd10845">
    <property type="entry name" value="DSRM_RNAse_III_family"/>
    <property type="match status" value="1"/>
</dbReference>
<feature type="domain" description="RNase III" evidence="9">
    <location>
        <begin position="5"/>
        <end position="132"/>
    </location>
</feature>
<dbReference type="HAMAP" id="MF_00104">
    <property type="entry name" value="RNase_III"/>
    <property type="match status" value="1"/>
</dbReference>
<dbReference type="Pfam" id="PF14622">
    <property type="entry name" value="Ribonucleas_3_3"/>
    <property type="match status" value="1"/>
</dbReference>
<dbReference type="SMART" id="SM00535">
    <property type="entry name" value="RIBOc"/>
    <property type="match status" value="1"/>
</dbReference>
<dbReference type="PANTHER" id="PTHR11207">
    <property type="entry name" value="RIBONUCLEASE III"/>
    <property type="match status" value="1"/>
</dbReference>
<dbReference type="GO" id="GO:0010468">
    <property type="term" value="P:regulation of gene expression"/>
    <property type="evidence" value="ECO:0007669"/>
    <property type="project" value="TreeGrafter"/>
</dbReference>
<keyword evidence="7" id="KW-0694">RNA-binding</keyword>
<evidence type="ECO:0000259" key="8">
    <source>
        <dbReference type="PROSITE" id="PS50137"/>
    </source>
</evidence>
<dbReference type="SUPFAM" id="SSF69065">
    <property type="entry name" value="RNase III domain-like"/>
    <property type="match status" value="1"/>
</dbReference>
<dbReference type="GO" id="GO:0003725">
    <property type="term" value="F:double-stranded RNA binding"/>
    <property type="evidence" value="ECO:0007669"/>
    <property type="project" value="TreeGrafter"/>
</dbReference>
<evidence type="ECO:0000256" key="4">
    <source>
        <dbReference type="ARBA" id="ARBA00022722"/>
    </source>
</evidence>
<comment type="catalytic activity">
    <reaction evidence="1">
        <text>Endonucleolytic cleavage to 5'-phosphomonoester.</text>
        <dbReference type="EC" id="3.1.26.3"/>
    </reaction>
</comment>
<dbReference type="Gene3D" id="1.10.1520.10">
    <property type="entry name" value="Ribonuclease III domain"/>
    <property type="match status" value="1"/>
</dbReference>
<proteinExistence type="inferred from homology"/>
<dbReference type="PROSITE" id="PS00517">
    <property type="entry name" value="RNASE_3_1"/>
    <property type="match status" value="1"/>
</dbReference>
<evidence type="ECO:0000256" key="6">
    <source>
        <dbReference type="ARBA" id="ARBA00022801"/>
    </source>
</evidence>
<dbReference type="InterPro" id="IPR000999">
    <property type="entry name" value="RNase_III_dom"/>
</dbReference>
<dbReference type="EMBL" id="CAEZSE010000021">
    <property type="protein sequence ID" value="CAB4530842.1"/>
    <property type="molecule type" value="Genomic_DNA"/>
</dbReference>
<dbReference type="NCBIfam" id="TIGR02191">
    <property type="entry name" value="RNaseIII"/>
    <property type="match status" value="1"/>
</dbReference>
<dbReference type="SMART" id="SM00358">
    <property type="entry name" value="DSRM"/>
    <property type="match status" value="1"/>
</dbReference>
<sequence>MTDSLEELSKKIGYNFVNESLLATAMRHSSWTAENDGFESNERLEFLGDSVIGFVVADIMFRRYPEFDEGKLTDLRKIVVNMTALSRVATQLGLGEFVLLGRGESAGGGHAKSSILANALEAVFGAVYLDSSATRVYGMVQVLLADLIDEALGALKQLDAKSQLQELAARSSLSAPEYRVTDEGPDHAKMFFAAVYIGNDWMGAGSGRSKKVAEEEAAQQAITTLRDV</sequence>
<comment type="similarity">
    <text evidence="2">Belongs to the ribonuclease III family.</text>
</comment>
<reference evidence="10" key="1">
    <citation type="submission" date="2020-05" db="EMBL/GenBank/DDBJ databases">
        <authorList>
            <person name="Chiriac C."/>
            <person name="Salcher M."/>
            <person name="Ghai R."/>
            <person name="Kavagutti S V."/>
        </authorList>
    </citation>
    <scope>NUCLEOTIDE SEQUENCE</scope>
</reference>
<evidence type="ECO:0000313" key="10">
    <source>
        <dbReference type="EMBL" id="CAB4530842.1"/>
    </source>
</evidence>
<dbReference type="InterPro" id="IPR011907">
    <property type="entry name" value="RNase_III"/>
</dbReference>